<evidence type="ECO:0000313" key="4">
    <source>
        <dbReference type="Proteomes" id="UP001266305"/>
    </source>
</evidence>
<dbReference type="PROSITE" id="PS51710">
    <property type="entry name" value="G_OBG"/>
    <property type="match status" value="1"/>
</dbReference>
<comment type="caution">
    <text evidence="3">The sequence shown here is derived from an EMBL/GenBank/DDBJ whole genome shotgun (WGS) entry which is preliminary data.</text>
</comment>
<keyword evidence="4" id="KW-1185">Reference proteome</keyword>
<dbReference type="InterPro" id="IPR006073">
    <property type="entry name" value="GTP-bd"/>
</dbReference>
<evidence type="ECO:0000313" key="3">
    <source>
        <dbReference type="EMBL" id="KAK2108795.1"/>
    </source>
</evidence>
<dbReference type="InterPro" id="IPR031167">
    <property type="entry name" value="G_OBG"/>
</dbReference>
<name>A0ABQ9VI69_SAGOE</name>
<feature type="domain" description="OBG-type G" evidence="2">
    <location>
        <begin position="75"/>
        <end position="197"/>
    </location>
</feature>
<dbReference type="InterPro" id="IPR027417">
    <property type="entry name" value="P-loop_NTPase"/>
</dbReference>
<evidence type="ECO:0000259" key="2">
    <source>
        <dbReference type="PROSITE" id="PS51710"/>
    </source>
</evidence>
<keyword evidence="1" id="KW-0547">Nucleotide-binding</keyword>
<dbReference type="PRINTS" id="PR00326">
    <property type="entry name" value="GTP1OBG"/>
</dbReference>
<dbReference type="Gene3D" id="3.40.50.300">
    <property type="entry name" value="P-loop containing nucleotide triphosphate hydrolases"/>
    <property type="match status" value="1"/>
</dbReference>
<dbReference type="PANTHER" id="PTHR23305:SF11">
    <property type="entry name" value="OBG-LIKE ATPASE 1"/>
    <property type="match status" value="1"/>
</dbReference>
<dbReference type="SUPFAM" id="SSF52540">
    <property type="entry name" value="P-loop containing nucleoside triphosphate hydrolases"/>
    <property type="match status" value="1"/>
</dbReference>
<dbReference type="EMBL" id="JASSZA010000006">
    <property type="protein sequence ID" value="KAK2108795.1"/>
    <property type="molecule type" value="Genomic_DNA"/>
</dbReference>
<dbReference type="Proteomes" id="UP001266305">
    <property type="component" value="Unassembled WGS sequence"/>
</dbReference>
<evidence type="ECO:0000256" key="1">
    <source>
        <dbReference type="ARBA" id="ARBA00022741"/>
    </source>
</evidence>
<dbReference type="PANTHER" id="PTHR23305">
    <property type="entry name" value="OBG GTPASE FAMILY"/>
    <property type="match status" value="1"/>
</dbReference>
<proteinExistence type="predicted"/>
<dbReference type="Pfam" id="PF01926">
    <property type="entry name" value="MMR_HSR1"/>
    <property type="match status" value="1"/>
</dbReference>
<reference evidence="3 4" key="1">
    <citation type="submission" date="2023-05" db="EMBL/GenBank/DDBJ databases">
        <title>B98-5 Cell Line De Novo Hybrid Assembly: An Optical Mapping Approach.</title>
        <authorList>
            <person name="Kananen K."/>
            <person name="Auerbach J.A."/>
            <person name="Kautto E."/>
            <person name="Blachly J.S."/>
        </authorList>
    </citation>
    <scope>NUCLEOTIDE SEQUENCE [LARGE SCALE GENOMIC DNA]</scope>
    <source>
        <strain evidence="3">B95-8</strain>
        <tissue evidence="3">Cell line</tissue>
    </source>
</reference>
<protein>
    <recommendedName>
        <fullName evidence="2">OBG-type G domain-containing protein</fullName>
    </recommendedName>
</protein>
<organism evidence="3 4">
    <name type="scientific">Saguinus oedipus</name>
    <name type="common">Cotton-top tamarin</name>
    <name type="synonym">Oedipomidas oedipus</name>
    <dbReference type="NCBI Taxonomy" id="9490"/>
    <lineage>
        <taxon>Eukaryota</taxon>
        <taxon>Metazoa</taxon>
        <taxon>Chordata</taxon>
        <taxon>Craniata</taxon>
        <taxon>Vertebrata</taxon>
        <taxon>Euteleostomi</taxon>
        <taxon>Mammalia</taxon>
        <taxon>Eutheria</taxon>
        <taxon>Euarchontoglires</taxon>
        <taxon>Primates</taxon>
        <taxon>Haplorrhini</taxon>
        <taxon>Platyrrhini</taxon>
        <taxon>Cebidae</taxon>
        <taxon>Callitrichinae</taxon>
        <taxon>Saguinus</taxon>
    </lineage>
</organism>
<gene>
    <name evidence="3" type="ORF">P7K49_013960</name>
</gene>
<accession>A0ABQ9VI69</accession>
<sequence>MSRTFSAKGGRNLAEGPQYLAGVHPCEKWGMWVNEKDQIPDYRGMQEKELLLDRMPANAVGISAGIATSHYMLQKSTFFNVLTNSQASAENFPFCTIDPNESRVPVPDERFDFLCQYHKPASKIPAFLNVVDIAGLVKGAHNGQGLGNAFLSHISACDGIFHLTHESWVCKSVTMTLMLLSIIFVSEGLFHSKYMLC</sequence>